<dbReference type="GO" id="GO:0005789">
    <property type="term" value="C:endoplasmic reticulum membrane"/>
    <property type="evidence" value="ECO:0007669"/>
    <property type="project" value="UniProtKB-SubCell"/>
</dbReference>
<evidence type="ECO:0000313" key="10">
    <source>
        <dbReference type="Proteomes" id="UP001314263"/>
    </source>
</evidence>
<evidence type="ECO:0000256" key="3">
    <source>
        <dbReference type="ARBA" id="ARBA00022824"/>
    </source>
</evidence>
<dbReference type="PANTHER" id="PTHR10994">
    <property type="entry name" value="RETICULON"/>
    <property type="match status" value="1"/>
</dbReference>
<comment type="caution">
    <text evidence="9">The sequence shown here is derived from an EMBL/GenBank/DDBJ whole genome shotgun (WGS) entry which is preliminary data.</text>
</comment>
<keyword evidence="4 6" id="KW-1133">Transmembrane helix</keyword>
<keyword evidence="10" id="KW-1185">Reference proteome</keyword>
<accession>A0AAV1ID73</accession>
<keyword evidence="3 6" id="KW-0256">Endoplasmic reticulum</keyword>
<feature type="transmembrane region" description="Helical" evidence="6">
    <location>
        <begin position="124"/>
        <end position="142"/>
    </location>
</feature>
<feature type="domain" description="Reticulon" evidence="8">
    <location>
        <begin position="91"/>
        <end position="290"/>
    </location>
</feature>
<evidence type="ECO:0000313" key="9">
    <source>
        <dbReference type="EMBL" id="CAK0785268.1"/>
    </source>
</evidence>
<evidence type="ECO:0000256" key="7">
    <source>
        <dbReference type="SAM" id="MobiDB-lite"/>
    </source>
</evidence>
<reference evidence="9 10" key="1">
    <citation type="submission" date="2023-10" db="EMBL/GenBank/DDBJ databases">
        <authorList>
            <person name="Maclean D."/>
            <person name="Macfadyen A."/>
        </authorList>
    </citation>
    <scope>NUCLEOTIDE SEQUENCE [LARGE SCALE GENOMIC DNA]</scope>
</reference>
<dbReference type="PANTHER" id="PTHR10994:SF193">
    <property type="entry name" value="RETICULON-LIKE PROTEIN"/>
    <property type="match status" value="1"/>
</dbReference>
<gene>
    <name evidence="9" type="ORF">CVIRNUC_008474</name>
</gene>
<organism evidence="9 10">
    <name type="scientific">Coccomyxa viridis</name>
    <dbReference type="NCBI Taxonomy" id="1274662"/>
    <lineage>
        <taxon>Eukaryota</taxon>
        <taxon>Viridiplantae</taxon>
        <taxon>Chlorophyta</taxon>
        <taxon>core chlorophytes</taxon>
        <taxon>Trebouxiophyceae</taxon>
        <taxon>Trebouxiophyceae incertae sedis</taxon>
        <taxon>Coccomyxaceae</taxon>
        <taxon>Coccomyxa</taxon>
    </lineage>
</organism>
<name>A0AAV1ID73_9CHLO</name>
<dbReference type="EMBL" id="CAUYUE010000012">
    <property type="protein sequence ID" value="CAK0785268.1"/>
    <property type="molecule type" value="Genomic_DNA"/>
</dbReference>
<dbReference type="Proteomes" id="UP001314263">
    <property type="component" value="Unassembled WGS sequence"/>
</dbReference>
<feature type="compositionally biased region" description="Polar residues" evidence="7">
    <location>
        <begin position="272"/>
        <end position="294"/>
    </location>
</feature>
<feature type="region of interest" description="Disordered" evidence="7">
    <location>
        <begin position="272"/>
        <end position="302"/>
    </location>
</feature>
<evidence type="ECO:0000256" key="1">
    <source>
        <dbReference type="ARBA" id="ARBA00004477"/>
    </source>
</evidence>
<dbReference type="InterPro" id="IPR003388">
    <property type="entry name" value="Reticulon"/>
</dbReference>
<feature type="transmembrane region" description="Helical" evidence="6">
    <location>
        <begin position="215"/>
        <end position="232"/>
    </location>
</feature>
<comment type="subcellular location">
    <subcellularLocation>
        <location evidence="1 6">Endoplasmic reticulum membrane</location>
        <topology evidence="1 6">Multi-pass membrane protein</topology>
    </subcellularLocation>
</comment>
<proteinExistence type="predicted"/>
<dbReference type="InterPro" id="IPR045064">
    <property type="entry name" value="Reticulon-like"/>
</dbReference>
<evidence type="ECO:0000259" key="8">
    <source>
        <dbReference type="PROSITE" id="PS50845"/>
    </source>
</evidence>
<dbReference type="Pfam" id="PF02453">
    <property type="entry name" value="Reticulon"/>
    <property type="match status" value="1"/>
</dbReference>
<keyword evidence="2 6" id="KW-0812">Transmembrane</keyword>
<protein>
    <recommendedName>
        <fullName evidence="6">Reticulon-like protein</fullName>
    </recommendedName>
</protein>
<evidence type="ECO:0000256" key="6">
    <source>
        <dbReference type="RuleBase" id="RU363132"/>
    </source>
</evidence>
<sequence length="302" mass="32498">MTTRFSSPAVPAMPSTADCRPPTPATPCLLGKGQPASSSAWCRERHCGIRDECAGSVNISPLFYDSTLIPRKTYTAMASRRVNLRTGNDDVERLLLWDSPARSAAVLGGITLVYLLLEVSSYSLLSILANTLLVAVSAAFLWNNVASFTGRPGVPVPAVVRHGISDSQMKSGAEDVTAILNKFLAFVNRVFTGKEVVLSAQVAGLLFVIGKVGNWFTSLGLLYTLVILAFTLPKAYELKKDEVDSFASQAHHHTKANYSKYVEPYVNKIPRASTSTTSNAPISNVNSTADSAPFTSEPKKVI</sequence>
<evidence type="ECO:0000256" key="5">
    <source>
        <dbReference type="ARBA" id="ARBA00023136"/>
    </source>
</evidence>
<feature type="region of interest" description="Disordered" evidence="7">
    <location>
        <begin position="1"/>
        <end position="20"/>
    </location>
</feature>
<dbReference type="PROSITE" id="PS50845">
    <property type="entry name" value="RETICULON"/>
    <property type="match status" value="1"/>
</dbReference>
<evidence type="ECO:0000256" key="4">
    <source>
        <dbReference type="ARBA" id="ARBA00022989"/>
    </source>
</evidence>
<dbReference type="GO" id="GO:0009617">
    <property type="term" value="P:response to bacterium"/>
    <property type="evidence" value="ECO:0007669"/>
    <property type="project" value="InterPro"/>
</dbReference>
<evidence type="ECO:0000256" key="2">
    <source>
        <dbReference type="ARBA" id="ARBA00022692"/>
    </source>
</evidence>
<keyword evidence="5 6" id="KW-0472">Membrane</keyword>
<dbReference type="AlphaFoldDB" id="A0AAV1ID73"/>